<evidence type="ECO:0000256" key="1">
    <source>
        <dbReference type="SAM" id="Phobius"/>
    </source>
</evidence>
<sequence length="46" mass="5548">MDSKLIKFIGMFILFLIICHSLICYYFDNCKYNVINEKINKTINRL</sequence>
<dbReference type="EMBL" id="PP542043">
    <property type="protein sequence ID" value="XDO01838.1"/>
    <property type="molecule type" value="Genomic_DNA"/>
</dbReference>
<evidence type="ECO:0000313" key="2">
    <source>
        <dbReference type="EMBL" id="XDO01838.1"/>
    </source>
</evidence>
<proteinExistence type="predicted"/>
<protein>
    <submittedName>
        <fullName evidence="2">Uncharacterized protein</fullName>
    </submittedName>
</protein>
<name>A0AB39J9K2_9VIRU</name>
<keyword evidence="1" id="KW-0812">Transmembrane</keyword>
<organism evidence="2">
    <name type="scientific">Florenciella sp. virus SA2</name>
    <dbReference type="NCBI Taxonomy" id="3240092"/>
    <lineage>
        <taxon>Viruses</taxon>
    </lineage>
</organism>
<gene>
    <name evidence="2" type="ORF">FloV-SA2_00012</name>
</gene>
<reference evidence="2" key="1">
    <citation type="submission" date="2024-03" db="EMBL/GenBank/DDBJ databases">
        <title>Eukaryotic viruses encode the ribosomal protein eL40.</title>
        <authorList>
            <person name="Thomy J."/>
            <person name="Schvarcz C.R."/>
            <person name="McBeain K.A."/>
            <person name="Edwards K.F."/>
            <person name="Steward G.F."/>
        </authorList>
    </citation>
    <scope>NUCLEOTIDE SEQUENCE</scope>
    <source>
        <strain evidence="2">FloV-SA2</strain>
    </source>
</reference>
<keyword evidence="1" id="KW-0472">Membrane</keyword>
<keyword evidence="1" id="KW-1133">Transmembrane helix</keyword>
<accession>A0AB39J9K2</accession>
<feature type="transmembrane region" description="Helical" evidence="1">
    <location>
        <begin position="6"/>
        <end position="27"/>
    </location>
</feature>